<reference evidence="1 2" key="1">
    <citation type="submission" date="2020-06" db="EMBL/GenBank/DDBJ databases">
        <title>The genome sequence of Candidatus Regiella insecticola strain Tut.</title>
        <authorList>
            <person name="Nikoh N."/>
            <person name="Tsuchida T."/>
            <person name="Koga R."/>
            <person name="Oshima K."/>
            <person name="Hattori M."/>
            <person name="Fukatsu T."/>
        </authorList>
    </citation>
    <scope>NUCLEOTIDE SEQUENCE [LARGE SCALE GENOMIC DNA]</scope>
    <source>
        <strain evidence="1 2">Tut</strain>
    </source>
</reference>
<sequence>MNTNFAVDNPLTFFIPCLTRASRQFHTAPKKANATYGYRHHEYQ</sequence>
<evidence type="ECO:0000313" key="1">
    <source>
        <dbReference type="EMBL" id="GFN46357.1"/>
    </source>
</evidence>
<dbReference type="AlphaFoldDB" id="A0A6L2ZNC3"/>
<comment type="caution">
    <text evidence="1">The sequence shown here is derived from an EMBL/GenBank/DDBJ whole genome shotgun (WGS) entry which is preliminary data.</text>
</comment>
<proteinExistence type="predicted"/>
<dbReference type="Proteomes" id="UP000504714">
    <property type="component" value="Unassembled WGS sequence"/>
</dbReference>
<name>A0A6L2ZNC3_9ENTR</name>
<protein>
    <submittedName>
        <fullName evidence="1">Uncharacterized protein</fullName>
    </submittedName>
</protein>
<gene>
    <name evidence="1" type="ORF">RINTU1_18980</name>
</gene>
<dbReference type="EMBL" id="BLXO01000003">
    <property type="protein sequence ID" value="GFN46357.1"/>
    <property type="molecule type" value="Genomic_DNA"/>
</dbReference>
<accession>A0A6L2ZNC3</accession>
<evidence type="ECO:0000313" key="2">
    <source>
        <dbReference type="Proteomes" id="UP000504714"/>
    </source>
</evidence>
<organism evidence="1 2">
    <name type="scientific">Candidatus Regiella insecticola</name>
    <dbReference type="NCBI Taxonomy" id="138073"/>
    <lineage>
        <taxon>Bacteria</taxon>
        <taxon>Pseudomonadati</taxon>
        <taxon>Pseudomonadota</taxon>
        <taxon>Gammaproteobacteria</taxon>
        <taxon>Enterobacterales</taxon>
        <taxon>Enterobacteriaceae</taxon>
        <taxon>aphid secondary symbionts</taxon>
        <taxon>Candidatus Regiella</taxon>
    </lineage>
</organism>